<gene>
    <name evidence="2" type="ORF">MCOR_22421</name>
</gene>
<evidence type="ECO:0000313" key="3">
    <source>
        <dbReference type="Proteomes" id="UP000507470"/>
    </source>
</evidence>
<organism evidence="2 3">
    <name type="scientific">Mytilus coruscus</name>
    <name type="common">Sea mussel</name>
    <dbReference type="NCBI Taxonomy" id="42192"/>
    <lineage>
        <taxon>Eukaryota</taxon>
        <taxon>Metazoa</taxon>
        <taxon>Spiralia</taxon>
        <taxon>Lophotrochozoa</taxon>
        <taxon>Mollusca</taxon>
        <taxon>Bivalvia</taxon>
        <taxon>Autobranchia</taxon>
        <taxon>Pteriomorphia</taxon>
        <taxon>Mytilida</taxon>
        <taxon>Mytiloidea</taxon>
        <taxon>Mytilidae</taxon>
        <taxon>Mytilinae</taxon>
        <taxon>Mytilus</taxon>
    </lineage>
</organism>
<protein>
    <submittedName>
        <fullName evidence="2">Uncharacterized protein</fullName>
    </submittedName>
</protein>
<sequence>MKYWHAKREVDQPYQFRDRLHLPVMDTEVEVISSKNCYLTYQKLGSRSQPYHFRARLHMPVMNNDIENSQLNDYKSSQESRQESSQECTIETSQGSSWSYDSSTLPERNFELLNTTLSSLSHGAVSPLRSKLSAPFIESADRTKRYYKRKAGQLISTLLDTIAPGQDDILLDAMSNDKKSTAETSSSEDITSTIVRLYNESTDTGYEEMIPGITVYRIDQARQYALLYGRGSEEDLVHTQQKRQRMDKSKLAHAVNFFTDPSFIQLVACGTRELNLDNGEKLVIPDIVRTTMHSTLVELYLSHCDETDSQPLSRSSLFRILNACSASKRSCLKGLDNISAEGSAAFDTCIYIISEIEKMGLLSAWSKAISSKLKSYKMYLKTDFKLHLEIESRCAYHCLQWALSDTTDKSGNFKVHCLHKHDISCDRCSLLENFKLEMQNAFRQLPPTEQLKDLQYDFETAIAKIDEWKKHILRTVNQARAKTDILDNLQSHQMLIIMDWAMKCLPNMFREKQSDWYGQKGKNWHDIVGIFKNENKDLKHRTFVHIIDSAKQDWYSVSSLLLHALTTIKQQLPEIKEVFLRSDNAGCYKCGQIWLVMNELSQQSVDPKHFTGCLSYDTIECIPFMTVTSCLRHNETQAT</sequence>
<name>A0A6J8BSW0_MYTCO</name>
<keyword evidence="3" id="KW-1185">Reference proteome</keyword>
<dbReference type="EMBL" id="CACVKT020003965">
    <property type="protein sequence ID" value="CAC5387045.1"/>
    <property type="molecule type" value="Genomic_DNA"/>
</dbReference>
<feature type="compositionally biased region" description="Polar residues" evidence="1">
    <location>
        <begin position="88"/>
        <end position="101"/>
    </location>
</feature>
<evidence type="ECO:0000313" key="2">
    <source>
        <dbReference type="EMBL" id="CAC5387045.1"/>
    </source>
</evidence>
<dbReference type="OrthoDB" id="6111843at2759"/>
<proteinExistence type="predicted"/>
<reference evidence="2 3" key="1">
    <citation type="submission" date="2020-06" db="EMBL/GenBank/DDBJ databases">
        <authorList>
            <person name="Li R."/>
            <person name="Bekaert M."/>
        </authorList>
    </citation>
    <scope>NUCLEOTIDE SEQUENCE [LARGE SCALE GENOMIC DNA]</scope>
    <source>
        <strain evidence="3">wild</strain>
    </source>
</reference>
<accession>A0A6J8BSW0</accession>
<evidence type="ECO:0000256" key="1">
    <source>
        <dbReference type="SAM" id="MobiDB-lite"/>
    </source>
</evidence>
<dbReference type="AlphaFoldDB" id="A0A6J8BSW0"/>
<dbReference type="Proteomes" id="UP000507470">
    <property type="component" value="Unassembled WGS sequence"/>
</dbReference>
<feature type="region of interest" description="Disordered" evidence="1">
    <location>
        <begin position="72"/>
        <end position="101"/>
    </location>
</feature>